<protein>
    <submittedName>
        <fullName evidence="1">Uncharacterized protein</fullName>
    </submittedName>
</protein>
<evidence type="ECO:0000313" key="1">
    <source>
        <dbReference type="EMBL" id="KAG0427016.1"/>
    </source>
</evidence>
<reference evidence="1 2" key="1">
    <citation type="journal article" date="2020" name="Cell">
        <title>Large-Scale Comparative Analyses of Tick Genomes Elucidate Their Genetic Diversity and Vector Capacities.</title>
        <authorList>
            <consortium name="Tick Genome and Microbiome Consortium (TIGMIC)"/>
            <person name="Jia N."/>
            <person name="Wang J."/>
            <person name="Shi W."/>
            <person name="Du L."/>
            <person name="Sun Y."/>
            <person name="Zhan W."/>
            <person name="Jiang J.F."/>
            <person name="Wang Q."/>
            <person name="Zhang B."/>
            <person name="Ji P."/>
            <person name="Bell-Sakyi L."/>
            <person name="Cui X.M."/>
            <person name="Yuan T.T."/>
            <person name="Jiang B.G."/>
            <person name="Yang W.F."/>
            <person name="Lam T.T."/>
            <person name="Chang Q.C."/>
            <person name="Ding S.J."/>
            <person name="Wang X.J."/>
            <person name="Zhu J.G."/>
            <person name="Ruan X.D."/>
            <person name="Zhao L."/>
            <person name="Wei J.T."/>
            <person name="Ye R.Z."/>
            <person name="Que T.C."/>
            <person name="Du C.H."/>
            <person name="Zhou Y.H."/>
            <person name="Cheng J.X."/>
            <person name="Dai P.F."/>
            <person name="Guo W.B."/>
            <person name="Han X.H."/>
            <person name="Huang E.J."/>
            <person name="Li L.F."/>
            <person name="Wei W."/>
            <person name="Gao Y.C."/>
            <person name="Liu J.Z."/>
            <person name="Shao H.Z."/>
            <person name="Wang X."/>
            <person name="Wang C.C."/>
            <person name="Yang T.C."/>
            <person name="Huo Q.B."/>
            <person name="Li W."/>
            <person name="Chen H.Y."/>
            <person name="Chen S.E."/>
            <person name="Zhou L.G."/>
            <person name="Ni X.B."/>
            <person name="Tian J.H."/>
            <person name="Sheng Y."/>
            <person name="Liu T."/>
            <person name="Pan Y.S."/>
            <person name="Xia L.Y."/>
            <person name="Li J."/>
            <person name="Zhao F."/>
            <person name="Cao W.C."/>
        </authorList>
    </citation>
    <scope>NUCLEOTIDE SEQUENCE [LARGE SCALE GENOMIC DNA]</scope>
    <source>
        <strain evidence="1">Iper-2018</strain>
    </source>
</reference>
<dbReference type="EMBL" id="JABSTQ010009662">
    <property type="protein sequence ID" value="KAG0427016.1"/>
    <property type="molecule type" value="Genomic_DNA"/>
</dbReference>
<accession>A0AC60Q072</accession>
<evidence type="ECO:0000313" key="2">
    <source>
        <dbReference type="Proteomes" id="UP000805193"/>
    </source>
</evidence>
<gene>
    <name evidence="1" type="ORF">HPB47_025908</name>
</gene>
<keyword evidence="2" id="KW-1185">Reference proteome</keyword>
<organism evidence="1 2">
    <name type="scientific">Ixodes persulcatus</name>
    <name type="common">Taiga tick</name>
    <dbReference type="NCBI Taxonomy" id="34615"/>
    <lineage>
        <taxon>Eukaryota</taxon>
        <taxon>Metazoa</taxon>
        <taxon>Ecdysozoa</taxon>
        <taxon>Arthropoda</taxon>
        <taxon>Chelicerata</taxon>
        <taxon>Arachnida</taxon>
        <taxon>Acari</taxon>
        <taxon>Parasitiformes</taxon>
        <taxon>Ixodida</taxon>
        <taxon>Ixodoidea</taxon>
        <taxon>Ixodidae</taxon>
        <taxon>Ixodinae</taxon>
        <taxon>Ixodes</taxon>
    </lineage>
</organism>
<comment type="caution">
    <text evidence="1">The sequence shown here is derived from an EMBL/GenBank/DDBJ whole genome shotgun (WGS) entry which is preliminary data.</text>
</comment>
<dbReference type="Proteomes" id="UP000805193">
    <property type="component" value="Unassembled WGS sequence"/>
</dbReference>
<name>A0AC60Q072_IXOPE</name>
<sequence length="544" mass="61045">MGRVLEARRSKNTPCRSQLAEDVSVEEFTEALGEARRKRADEKALETARWELEKREYKREMERLDYEFEQLELAKKTRELEALCRAATGVEGVTGKACQGKEKVGAGDREMIENQRLSPDTTVTVLRKPDPNSVWRDGESDVEAATELVFQEKKKTEAGDTEVTGNQRVSSDATDAVPRKTVAVLRKPDPNSEWRDGESDVEAATELVCQEKKKQKLWTPSGNFPDDEGDAKMETTPCKSSQPESGAKKEKGPAQESEPATRDKAVIDILFNKRDQSCLVRLRHPESDPLLESGCNKKLDERASSGQLLSRLEEREPKVTHHEEPSTDGGCESTTSAEDKDETELDRDQVPGLGHLKKSRKRLHRIRVLRSDNDACGKKRYLKLEKCTHKKLSSRRGDAERKDIHRQESSAYNISTGKRAAGDTTESRPDEAGSKQKQPDKRRNSSKRSSKVKKRSQRSSDSTRAFSTLKEEDNSWDAGALGGKSSISSRYTGRQGHLFNVPPVIMSDLKIKSGLPDCDFKPRFKSSEKYLKSFSGTKNKWGVG</sequence>
<proteinExistence type="predicted"/>